<dbReference type="EMBL" id="JBDJPC010000002">
    <property type="protein sequence ID" value="KAL1513710.1"/>
    <property type="molecule type" value="Genomic_DNA"/>
</dbReference>
<protein>
    <submittedName>
        <fullName evidence="2">Uncharacterized protein</fullName>
    </submittedName>
</protein>
<reference evidence="2 3" key="1">
    <citation type="submission" date="2024-05" db="EMBL/GenBank/DDBJ databases">
        <title>Genetic variation in Jamaican populations of the coffee berry borer (Hypothenemus hampei).</title>
        <authorList>
            <person name="Errbii M."/>
            <person name="Myrie A."/>
        </authorList>
    </citation>
    <scope>NUCLEOTIDE SEQUENCE [LARGE SCALE GENOMIC DNA]</scope>
    <source>
        <strain evidence="2">JA-Hopewell-2020-01-JO</strain>
        <tissue evidence="2">Whole body</tissue>
    </source>
</reference>
<keyword evidence="3" id="KW-1185">Reference proteome</keyword>
<accession>A0ABD1FAL6</accession>
<proteinExistence type="predicted"/>
<dbReference type="AlphaFoldDB" id="A0ABD1FAL6"/>
<evidence type="ECO:0000313" key="2">
    <source>
        <dbReference type="EMBL" id="KAL1513710.1"/>
    </source>
</evidence>
<gene>
    <name evidence="2" type="ORF">ABEB36_003083</name>
</gene>
<evidence type="ECO:0000313" key="3">
    <source>
        <dbReference type="Proteomes" id="UP001566132"/>
    </source>
</evidence>
<comment type="caution">
    <text evidence="2">The sequence shown here is derived from an EMBL/GenBank/DDBJ whole genome shotgun (WGS) entry which is preliminary data.</text>
</comment>
<feature type="region of interest" description="Disordered" evidence="1">
    <location>
        <begin position="83"/>
        <end position="110"/>
    </location>
</feature>
<name>A0ABD1FAL6_HYPHA</name>
<evidence type="ECO:0000256" key="1">
    <source>
        <dbReference type="SAM" id="MobiDB-lite"/>
    </source>
</evidence>
<feature type="compositionally biased region" description="Polar residues" evidence="1">
    <location>
        <begin position="83"/>
        <end position="99"/>
    </location>
</feature>
<dbReference type="Proteomes" id="UP001566132">
    <property type="component" value="Unassembled WGS sequence"/>
</dbReference>
<organism evidence="2 3">
    <name type="scientific">Hypothenemus hampei</name>
    <name type="common">Coffee berry borer</name>
    <dbReference type="NCBI Taxonomy" id="57062"/>
    <lineage>
        <taxon>Eukaryota</taxon>
        <taxon>Metazoa</taxon>
        <taxon>Ecdysozoa</taxon>
        <taxon>Arthropoda</taxon>
        <taxon>Hexapoda</taxon>
        <taxon>Insecta</taxon>
        <taxon>Pterygota</taxon>
        <taxon>Neoptera</taxon>
        <taxon>Endopterygota</taxon>
        <taxon>Coleoptera</taxon>
        <taxon>Polyphaga</taxon>
        <taxon>Cucujiformia</taxon>
        <taxon>Curculionidae</taxon>
        <taxon>Scolytinae</taxon>
        <taxon>Hypothenemus</taxon>
    </lineage>
</organism>
<sequence length="142" mass="16571">MKICFNPFSLQRHIKYNVRKLSKTLQDKFPAYKDKKICGTCRQRLAGLSDFNKQSDVIFYTQQPNLNEEIILEESDSESFCSQSTLYSQRTQNSDESYQPPSPKKSKYTDRFDLIEADETMLNQLKEKFNMPDTSPSEKSSL</sequence>